<dbReference type="SMART" id="SM00698">
    <property type="entry name" value="MORN"/>
    <property type="match status" value="3"/>
</dbReference>
<name>A0A5F2BZF1_9LEPT</name>
<evidence type="ECO:0000256" key="2">
    <source>
        <dbReference type="SAM" id="Phobius"/>
    </source>
</evidence>
<keyword evidence="2" id="KW-0472">Membrane</keyword>
<organism evidence="3 5">
    <name type="scientific">Leptospira selangorensis</name>
    <dbReference type="NCBI Taxonomy" id="2484982"/>
    <lineage>
        <taxon>Bacteria</taxon>
        <taxon>Pseudomonadati</taxon>
        <taxon>Spirochaetota</taxon>
        <taxon>Spirochaetia</taxon>
        <taxon>Leptospirales</taxon>
        <taxon>Leptospiraceae</taxon>
        <taxon>Leptospira</taxon>
    </lineage>
</organism>
<dbReference type="SUPFAM" id="SSF82185">
    <property type="entry name" value="Histone H3 K4-specific methyltransferase SET7/9 N-terminal domain"/>
    <property type="match status" value="1"/>
</dbReference>
<dbReference type="Gene3D" id="2.20.110.10">
    <property type="entry name" value="Histone H3 K4-specific methyltransferase SET7/9 N-terminal domain"/>
    <property type="match status" value="2"/>
</dbReference>
<keyword evidence="2" id="KW-0812">Transmembrane</keyword>
<dbReference type="PANTHER" id="PTHR43215">
    <property type="entry name" value="RADIAL SPOKE HEAD 1 HOMOLOG"/>
    <property type="match status" value="1"/>
</dbReference>
<gene>
    <name evidence="3" type="ORF">EHQ81_08275</name>
    <name evidence="4" type="ORF">EHQ82_11430</name>
</gene>
<evidence type="ECO:0000313" key="5">
    <source>
        <dbReference type="Proteomes" id="UP000297832"/>
    </source>
</evidence>
<keyword evidence="2" id="KW-1133">Transmembrane helix</keyword>
<reference evidence="4" key="1">
    <citation type="submission" date="2018-10" db="EMBL/GenBank/DDBJ databases">
        <authorList>
            <person name="Vincent A.T."/>
            <person name="Schiettekatte O."/>
            <person name="Bourhy P."/>
            <person name="Veyrier F.J."/>
            <person name="Picardeau M."/>
        </authorList>
    </citation>
    <scope>NUCLEOTIDE SEQUENCE</scope>
    <source>
        <strain evidence="4">201702406</strain>
    </source>
</reference>
<dbReference type="InterPro" id="IPR003409">
    <property type="entry name" value="MORN"/>
</dbReference>
<dbReference type="PANTHER" id="PTHR43215:SF14">
    <property type="entry name" value="RADIAL SPOKE HEAD 1 HOMOLOG"/>
    <property type="match status" value="1"/>
</dbReference>
<evidence type="ECO:0000256" key="1">
    <source>
        <dbReference type="ARBA" id="ARBA00022737"/>
    </source>
</evidence>
<feature type="transmembrane region" description="Helical" evidence="2">
    <location>
        <begin position="5"/>
        <end position="22"/>
    </location>
</feature>
<accession>A0A5F2BZF1</accession>
<reference evidence="3 5" key="2">
    <citation type="journal article" date="2019" name="PLoS Negl. Trop. Dis.">
        <title>Revisiting the worldwide diversity of Leptospira species in the environment.</title>
        <authorList>
            <person name="Vincent A.T."/>
            <person name="Schiettekatte O."/>
            <person name="Bourhy P."/>
            <person name="Veyrier F.J."/>
            <person name="Picardeau M."/>
        </authorList>
    </citation>
    <scope>NUCLEOTIDE SEQUENCE [LARGE SCALE GENOMIC DNA]</scope>
    <source>
        <strain evidence="3 5">201702405</strain>
        <strain evidence="4">201702406</strain>
    </source>
</reference>
<keyword evidence="1" id="KW-0677">Repeat</keyword>
<dbReference type="Pfam" id="PF02493">
    <property type="entry name" value="MORN"/>
    <property type="match status" value="4"/>
</dbReference>
<sequence length="132" mass="14771">MNKNFYPILFIPIVLFFAYYFFSPSCVSGNCKNGVGTKVLSGSYRYEGSFQNGLAHGKGKLVLGDVESYDGDWDRGNKEGSGIYKYADGTVYEGEWKLNKKNGFGKLTDSDGNLIFEGQWKDDVQVLAKNFK</sequence>
<evidence type="ECO:0000313" key="6">
    <source>
        <dbReference type="Proteomes" id="UP000298057"/>
    </source>
</evidence>
<evidence type="ECO:0008006" key="7">
    <source>
        <dbReference type="Google" id="ProtNLM"/>
    </source>
</evidence>
<dbReference type="RefSeq" id="WP_135627557.1">
    <property type="nucleotide sequence ID" value="NZ_RQGU01000113.1"/>
</dbReference>
<comment type="caution">
    <text evidence="3">The sequence shown here is derived from an EMBL/GenBank/DDBJ whole genome shotgun (WGS) entry which is preliminary data.</text>
</comment>
<dbReference type="Proteomes" id="UP000297832">
    <property type="component" value="Unassembled WGS sequence"/>
</dbReference>
<keyword evidence="6" id="KW-1185">Reference proteome</keyword>
<dbReference type="Proteomes" id="UP000298057">
    <property type="component" value="Unassembled WGS sequence"/>
</dbReference>
<proteinExistence type="predicted"/>
<dbReference type="EMBL" id="RQGV01000005">
    <property type="protein sequence ID" value="TGM16361.1"/>
    <property type="molecule type" value="Genomic_DNA"/>
</dbReference>
<evidence type="ECO:0000313" key="4">
    <source>
        <dbReference type="EMBL" id="TGM17688.1"/>
    </source>
</evidence>
<dbReference type="AlphaFoldDB" id="A0A5F2BZF1"/>
<evidence type="ECO:0000313" key="3">
    <source>
        <dbReference type="EMBL" id="TGM16361.1"/>
    </source>
</evidence>
<protein>
    <recommendedName>
        <fullName evidence="7">Membrane-binding protein</fullName>
    </recommendedName>
</protein>
<dbReference type="EMBL" id="RQGU01000113">
    <property type="protein sequence ID" value="TGM17688.1"/>
    <property type="molecule type" value="Genomic_DNA"/>
</dbReference>